<dbReference type="SMART" id="SM01043">
    <property type="entry name" value="BTAD"/>
    <property type="match status" value="1"/>
</dbReference>
<organism evidence="4 5">
    <name type="scientific">Cutibacterium avidum</name>
    <dbReference type="NCBI Taxonomy" id="33010"/>
    <lineage>
        <taxon>Bacteria</taxon>
        <taxon>Bacillati</taxon>
        <taxon>Actinomycetota</taxon>
        <taxon>Actinomycetes</taxon>
        <taxon>Propionibacteriales</taxon>
        <taxon>Propionibacteriaceae</taxon>
        <taxon>Cutibacterium</taxon>
    </lineage>
</organism>
<feature type="domain" description="LysM" evidence="3">
    <location>
        <begin position="240"/>
        <end position="289"/>
    </location>
</feature>
<feature type="compositionally biased region" description="Basic and acidic residues" evidence="1">
    <location>
        <begin position="421"/>
        <end position="431"/>
    </location>
</feature>
<accession>A0AB35XF08</accession>
<protein>
    <submittedName>
        <fullName evidence="4">LysM peptidoglycan-binding domain-containing protein</fullName>
    </submittedName>
</protein>
<evidence type="ECO:0000259" key="3">
    <source>
        <dbReference type="PROSITE" id="PS51782"/>
    </source>
</evidence>
<reference evidence="4" key="1">
    <citation type="submission" date="2024-02" db="EMBL/GenBank/DDBJ databases">
        <title>Bacterial skin colonization with Propionibacterium avidum as a risk factor for Periprosthetic Joint Infections - a single-center prospective study.</title>
        <authorList>
            <person name="Achermann Y."/>
        </authorList>
    </citation>
    <scope>NUCLEOTIDE SEQUENCE</scope>
    <source>
        <strain evidence="4">PAVI-2017310195</strain>
    </source>
</reference>
<dbReference type="Gene3D" id="1.25.40.10">
    <property type="entry name" value="Tetratricopeptide repeat domain"/>
    <property type="match status" value="1"/>
</dbReference>
<keyword evidence="2" id="KW-0472">Membrane</keyword>
<dbReference type="PANTHER" id="PTHR34700">
    <property type="entry name" value="POTASSIUM BINDING PROTEIN KBP"/>
    <property type="match status" value="1"/>
</dbReference>
<keyword evidence="2" id="KW-1133">Transmembrane helix</keyword>
<dbReference type="PANTHER" id="PTHR34700:SF4">
    <property type="entry name" value="PHAGE-LIKE ELEMENT PBSX PROTEIN XKDP"/>
    <property type="match status" value="1"/>
</dbReference>
<dbReference type="InterPro" id="IPR005158">
    <property type="entry name" value="BTAD"/>
</dbReference>
<proteinExistence type="predicted"/>
<evidence type="ECO:0000313" key="4">
    <source>
        <dbReference type="EMBL" id="MEH1545707.1"/>
    </source>
</evidence>
<dbReference type="CDD" id="cd00118">
    <property type="entry name" value="LysM"/>
    <property type="match status" value="2"/>
</dbReference>
<dbReference type="InterPro" id="IPR052196">
    <property type="entry name" value="Bact_Kbp"/>
</dbReference>
<dbReference type="Gene3D" id="3.10.350.10">
    <property type="entry name" value="LysM domain"/>
    <property type="match status" value="2"/>
</dbReference>
<dbReference type="RefSeq" id="WP_016666635.1">
    <property type="nucleotide sequence ID" value="NZ_CABKSM010000001.1"/>
</dbReference>
<dbReference type="AlphaFoldDB" id="A0AB35XF08"/>
<dbReference type="EMBL" id="JBAKUA010000002">
    <property type="protein sequence ID" value="MEH1545707.1"/>
    <property type="molecule type" value="Genomic_DNA"/>
</dbReference>
<dbReference type="InterPro" id="IPR036779">
    <property type="entry name" value="LysM_dom_sf"/>
</dbReference>
<feature type="transmembrane region" description="Helical" evidence="2">
    <location>
        <begin position="55"/>
        <end position="80"/>
    </location>
</feature>
<comment type="caution">
    <text evidence="4">The sequence shown here is derived from an EMBL/GenBank/DDBJ whole genome shotgun (WGS) entry which is preliminary data.</text>
</comment>
<gene>
    <name evidence="4" type="ORF">V7F78_01470</name>
</gene>
<dbReference type="PROSITE" id="PS51782">
    <property type="entry name" value="LYSM"/>
    <property type="match status" value="2"/>
</dbReference>
<feature type="transmembrane region" description="Helical" evidence="2">
    <location>
        <begin position="92"/>
        <end position="113"/>
    </location>
</feature>
<dbReference type="InterPro" id="IPR011990">
    <property type="entry name" value="TPR-like_helical_dom_sf"/>
</dbReference>
<keyword evidence="2" id="KW-0812">Transmembrane</keyword>
<feature type="domain" description="LysM" evidence="3">
    <location>
        <begin position="157"/>
        <end position="204"/>
    </location>
</feature>
<dbReference type="Proteomes" id="UP001309299">
    <property type="component" value="Unassembled WGS sequence"/>
</dbReference>
<name>A0AB35XF08_9ACTN</name>
<dbReference type="InterPro" id="IPR018392">
    <property type="entry name" value="LysM"/>
</dbReference>
<dbReference type="Pfam" id="PF01476">
    <property type="entry name" value="LysM"/>
    <property type="match status" value="2"/>
</dbReference>
<evidence type="ECO:0000256" key="1">
    <source>
        <dbReference type="SAM" id="MobiDB-lite"/>
    </source>
</evidence>
<evidence type="ECO:0000256" key="2">
    <source>
        <dbReference type="SAM" id="Phobius"/>
    </source>
</evidence>
<dbReference type="SMART" id="SM00257">
    <property type="entry name" value="LysM"/>
    <property type="match status" value="2"/>
</dbReference>
<feature type="region of interest" description="Disordered" evidence="1">
    <location>
        <begin position="421"/>
        <end position="440"/>
    </location>
</feature>
<evidence type="ECO:0000313" key="5">
    <source>
        <dbReference type="Proteomes" id="UP001309299"/>
    </source>
</evidence>
<sequence length="923" mass="97251">MNDASLRARMRGLAAFVALIILVLGSPAALVAWGRLDATTLLRPSGWLTPDDGTILLGIATVVGWLAWAVFTVCVVSEIVGLATSQRRHIKLPGLGTVQSIAAGLLVASLTVLSPLTRSAAPPTPAPIVATAAATPQPADEVQASAEVEPAPDDDVMTVTVGPHDDLWAIAETWYGDGTSWRRIAAANPGIDVDHLAVGQELALPGATMTIPNGHTGAGHPLDADQLDRLTPSVDDHDVRTVTVQEGDTLSGLARTWLGDAAAWPSLWHLNAGIVTDPDHIEPGWELVVPAPELEQATSTSVADMDEAAMTEPEKALPGHDDEASGADIAQSALQPDAPPSDVPTPRPEEAVAAAGVGQDPAEILRTGLAGLSLFLAGGVAGTIAARRQQQLFTRPLGRQIPTVSGPPRRAKRMLDTAADHGDEATSRGDDAVNTNPVSADTLTPTTVVLGTTDPHTPVVLDLADTGGLLGIDATAELASAVVASISLSLVAAPWSGGIDIVAVGDDLAWLSRAGSDDVQCADVEEIVEGLADHPDGPSSQHPSITRVVLSSQPLDLPNPSSVVEAGIVVVMPSTCGRRVIVTGPDHAELDGQAFTPQIVTAPMRRAVVELLETTARTDTEPALWWEPRRGEETSSPPTMVAKTCAVLPPSDAHTTVEEEHVLTPTALSDVAQLPVPVGAVSSPVLRLLGPVDLVGARGNPPTKARRQCLEYCAWLLCHPGARSVQMADALMVAEPTRRSNVSRLRRWLGADDNGRAYLPEGYDGSLRLADVVSSDWERLELLVAGGVSTAPLANLVSAMDLVRGAPLADAAPGQWHWAEEWRIDMIQMIRDIGVEVARRAMENSDFELASRALARATVACPEDEVLLVARIKLADELDDRGEVERLVYVLSRQARRLGVDLSEETISVLQEVMEGHVRARVV</sequence>